<evidence type="ECO:0000256" key="1">
    <source>
        <dbReference type="SAM" id="MobiDB-lite"/>
    </source>
</evidence>
<accession>F8NXH7</accession>
<dbReference type="RefSeq" id="XP_007318668.1">
    <property type="nucleotide sequence ID" value="XM_007318606.1"/>
</dbReference>
<name>F8NXH7_SERL9</name>
<dbReference type="Proteomes" id="UP000008064">
    <property type="component" value="Unassembled WGS sequence"/>
</dbReference>
<dbReference type="GeneID" id="18819384"/>
<reference evidence="2" key="1">
    <citation type="submission" date="2011-04" db="EMBL/GenBank/DDBJ databases">
        <title>Evolution of plant cell wall degrading machinery underlies the functional diversity of forest fungi.</title>
        <authorList>
            <consortium name="US DOE Joint Genome Institute (JGI-PGF)"/>
            <person name="Eastwood D.C."/>
            <person name="Floudas D."/>
            <person name="Binder M."/>
            <person name="Majcherczyk A."/>
            <person name="Schneider P."/>
            <person name="Aerts A."/>
            <person name="Asiegbu F.O."/>
            <person name="Baker S.E."/>
            <person name="Barry K."/>
            <person name="Bendiksby M."/>
            <person name="Blumentritt M."/>
            <person name="Coutinho P.M."/>
            <person name="Cullen D."/>
            <person name="Cullen D."/>
            <person name="Gathman A."/>
            <person name="Goodell B."/>
            <person name="Henrissat B."/>
            <person name="Ihrmark K."/>
            <person name="Kauserud H."/>
            <person name="Kohler A."/>
            <person name="LaButti K."/>
            <person name="Lapidus A."/>
            <person name="Lavin J.L."/>
            <person name="Lee Y.-H."/>
            <person name="Lindquist E."/>
            <person name="Lilly W."/>
            <person name="Lucas S."/>
            <person name="Morin E."/>
            <person name="Murat C."/>
            <person name="Oguiza J.A."/>
            <person name="Park J."/>
            <person name="Pisabarro A.G."/>
            <person name="Riley R."/>
            <person name="Rosling A."/>
            <person name="Salamov A."/>
            <person name="Schmidt O."/>
            <person name="Schmutz J."/>
            <person name="Skrede I."/>
            <person name="Stenlid J."/>
            <person name="Wiebenga A."/>
            <person name="Xie X."/>
            <person name="Kues U."/>
            <person name="Hibbett D.S."/>
            <person name="Hoffmeister D."/>
            <person name="Hogberg N."/>
            <person name="Martin F."/>
            <person name="Grigoriev I.V."/>
            <person name="Watkinson S.C."/>
        </authorList>
    </citation>
    <scope>NUCLEOTIDE SEQUENCE</scope>
    <source>
        <strain evidence="2">S7.9</strain>
    </source>
</reference>
<feature type="compositionally biased region" description="Low complexity" evidence="1">
    <location>
        <begin position="270"/>
        <end position="279"/>
    </location>
</feature>
<proteinExistence type="predicted"/>
<dbReference type="OrthoDB" id="100006at2759"/>
<gene>
    <name evidence="2" type="ORF">SERLADRAFT_468268</name>
</gene>
<evidence type="ECO:0000313" key="2">
    <source>
        <dbReference type="EMBL" id="EGO24649.1"/>
    </source>
</evidence>
<feature type="region of interest" description="Disordered" evidence="1">
    <location>
        <begin position="264"/>
        <end position="305"/>
    </location>
</feature>
<dbReference type="HOGENOM" id="CLU_752630_0_0_1"/>
<sequence length="368" mass="38847">MSVTEREIIRFSQISVEPPANRASFRESLPTESFQHLIAPLAELERQLSEPRDVPSRLSTITSSTALSALLDSQGITRSLTPAPRVVPTPEPSAHLLDTSEETVITPPITPTSEASATPSSTGLPRDSFGIRPLPVLPTATSGPPAFSGASGKRRAPPPVLRVIPAAPHIAEAEQSPLPVLSVSQRSSYSTSDTGISSSGSLRSIRPLPVLPRKASAEKVVQEPSRSNTMQSRRTTMTSVWSQDSAETHGHPVDVEAAISWSELSEGKRTSAGSSSTSSINQENRVRENAPARNGTFGAVPVPATLRPRTPLSNFTVRFTGANAAKRSSRGGSLLSGFSILPSPMAGKNSNAYASRSLPKGPSVSSRP</sequence>
<organism>
    <name type="scientific">Serpula lacrymans var. lacrymans (strain S7.9)</name>
    <name type="common">Dry rot fungus</name>
    <dbReference type="NCBI Taxonomy" id="578457"/>
    <lineage>
        <taxon>Eukaryota</taxon>
        <taxon>Fungi</taxon>
        <taxon>Dikarya</taxon>
        <taxon>Basidiomycota</taxon>
        <taxon>Agaricomycotina</taxon>
        <taxon>Agaricomycetes</taxon>
        <taxon>Agaricomycetidae</taxon>
        <taxon>Boletales</taxon>
        <taxon>Coniophorineae</taxon>
        <taxon>Serpulaceae</taxon>
        <taxon>Serpula</taxon>
    </lineage>
</organism>
<feature type="region of interest" description="Disordered" evidence="1">
    <location>
        <begin position="214"/>
        <end position="249"/>
    </location>
</feature>
<feature type="region of interest" description="Disordered" evidence="1">
    <location>
        <begin position="108"/>
        <end position="128"/>
    </location>
</feature>
<feature type="compositionally biased region" description="Polar residues" evidence="1">
    <location>
        <begin position="224"/>
        <end position="245"/>
    </location>
</feature>
<dbReference type="AlphaFoldDB" id="F8NXH7"/>
<dbReference type="KEGG" id="sla:SERLADRAFT_468268"/>
<protein>
    <submittedName>
        <fullName evidence="2">Uncharacterized protein</fullName>
    </submittedName>
</protein>
<feature type="compositionally biased region" description="Low complexity" evidence="1">
    <location>
        <begin position="108"/>
        <end position="122"/>
    </location>
</feature>
<dbReference type="EMBL" id="GL945434">
    <property type="protein sequence ID" value="EGO24649.1"/>
    <property type="molecule type" value="Genomic_DNA"/>
</dbReference>
<feature type="region of interest" description="Disordered" evidence="1">
    <location>
        <begin position="345"/>
        <end position="368"/>
    </location>
</feature>